<keyword evidence="7" id="KW-0812">Transmembrane</keyword>
<protein>
    <submittedName>
        <fullName evidence="8">DNA recombination protein RmuC</fullName>
    </submittedName>
</protein>
<feature type="transmembrane region" description="Helical" evidence="7">
    <location>
        <begin position="6"/>
        <end position="26"/>
    </location>
</feature>
<dbReference type="EMBL" id="CP033622">
    <property type="protein sequence ID" value="QIZ52852.1"/>
    <property type="molecule type" value="Genomic_DNA"/>
</dbReference>
<dbReference type="Proteomes" id="UP000824976">
    <property type="component" value="Chromosome"/>
</dbReference>
<keyword evidence="7" id="KW-0472">Membrane</keyword>
<reference evidence="9 11" key="2">
    <citation type="submission" date="2019-06" db="EMBL/GenBank/DDBJ databases">
        <title>Complete genome of Dickeya zeae PL65.</title>
        <authorList>
            <person name="Boluk G."/>
            <person name="Arif M."/>
        </authorList>
    </citation>
    <scope>NUCLEOTIDE SEQUENCE [LARGE SCALE GENOMIC DNA]</scope>
    <source>
        <strain evidence="9 11">PL65</strain>
    </source>
</reference>
<proteinExistence type="inferred from homology"/>
<dbReference type="RefSeq" id="WP_168363768.1">
    <property type="nucleotide sequence ID" value="NZ_CP033622.1"/>
</dbReference>
<evidence type="ECO:0000256" key="7">
    <source>
        <dbReference type="SAM" id="Phobius"/>
    </source>
</evidence>
<dbReference type="PANTHER" id="PTHR30563">
    <property type="entry name" value="DNA RECOMBINATION PROTEIN RMUC"/>
    <property type="match status" value="1"/>
</dbReference>
<sequence>MDISLFYGIGGGVVGLLLGWLAASLLQQQRQARHDTEFRLQQQALEQTRQQLSENQQARQQDQQRLDQQSQELRSLHAQLAAGEEKLRQLAELREECAQLNQELRALREANGAQEAELREVTIRLEETRLAAEEKQRLLMNSEQRLSTQFENLANRIFEQTGHKVDQQNQQSMEKLLTPLREQLDGFRRQVQESFGAESRERHTLAHEIRNLQQLNAQMAQEAINLTNALKGDNKTQGNWGEVVLSRVLESSGLREGHEYETQVSVQTGNNSRLQPDVIVRLPHGKDVVIDAKMSLVAYERYFNGDNDVDRAAALNEHLLSIRNHMRLLGSKDYQQLPGLRSLDYVLMFIPVEPAFLVAIDRQPDLITEALRHNIMLVSPTTLLVALRTINNLWRYEQQSRNAQLIAERASRLYDKLRLFVDDMASLGQGLDKAQAGYRQAMKKLASGRGNLIGQAEGFRALGVEIKRPVNVPMMQDEPLAPDALFALSQDVRDDDESEHSVSEHSVDGMDDVPNGTAV</sequence>
<feature type="region of interest" description="Disordered" evidence="6">
    <location>
        <begin position="492"/>
        <end position="519"/>
    </location>
</feature>
<evidence type="ECO:0000256" key="4">
    <source>
        <dbReference type="ARBA" id="ARBA00023172"/>
    </source>
</evidence>
<evidence type="ECO:0000313" key="9">
    <source>
        <dbReference type="EMBL" id="QYM92719.1"/>
    </source>
</evidence>
<keyword evidence="11" id="KW-1185">Reference proteome</keyword>
<feature type="region of interest" description="Disordered" evidence="6">
    <location>
        <begin position="49"/>
        <end position="70"/>
    </location>
</feature>
<evidence type="ECO:0000256" key="3">
    <source>
        <dbReference type="ARBA" id="ARBA00023054"/>
    </source>
</evidence>
<evidence type="ECO:0000256" key="1">
    <source>
        <dbReference type="ARBA" id="ARBA00003416"/>
    </source>
</evidence>
<accession>A0AAE7D0I4</accession>
<evidence type="ECO:0000256" key="2">
    <source>
        <dbReference type="ARBA" id="ARBA00009840"/>
    </source>
</evidence>
<comment type="similarity">
    <text evidence="2">Belongs to the RmuC family.</text>
</comment>
<dbReference type="PANTHER" id="PTHR30563:SF0">
    <property type="entry name" value="DNA RECOMBINATION PROTEIN RMUC"/>
    <property type="match status" value="1"/>
</dbReference>
<evidence type="ECO:0000256" key="5">
    <source>
        <dbReference type="SAM" id="Coils"/>
    </source>
</evidence>
<comment type="function">
    <text evidence="1">Involved in DNA recombination.</text>
</comment>
<evidence type="ECO:0000313" key="10">
    <source>
        <dbReference type="Proteomes" id="UP000500801"/>
    </source>
</evidence>
<evidence type="ECO:0000256" key="6">
    <source>
        <dbReference type="SAM" id="MobiDB-lite"/>
    </source>
</evidence>
<keyword evidence="4" id="KW-0233">DNA recombination</keyword>
<dbReference type="Pfam" id="PF02646">
    <property type="entry name" value="RmuC"/>
    <property type="match status" value="1"/>
</dbReference>
<dbReference type="Proteomes" id="UP000500801">
    <property type="component" value="Chromosome"/>
</dbReference>
<feature type="coiled-coil region" evidence="5">
    <location>
        <begin position="202"/>
        <end position="229"/>
    </location>
</feature>
<feature type="compositionally biased region" description="Basic and acidic residues" evidence="6">
    <location>
        <begin position="499"/>
        <end position="508"/>
    </location>
</feature>
<keyword evidence="7" id="KW-1133">Transmembrane helix</keyword>
<reference evidence="8 10" key="1">
    <citation type="submission" date="2018-11" db="EMBL/GenBank/DDBJ databases">
        <title>Complete genome sequence of Dickeya zeae strain CE1 infecting Canna edulis Ker-Gawl. in China.</title>
        <authorList>
            <person name="Zhang J."/>
            <person name="Lin B."/>
            <person name="Shen H."/>
            <person name="Jiang S."/>
            <person name="Pu X."/>
            <person name="Sun D."/>
        </authorList>
    </citation>
    <scope>NUCLEOTIDE SEQUENCE [LARGE SCALE GENOMIC DNA]</scope>
    <source>
        <strain evidence="8 10">CE1</strain>
    </source>
</reference>
<keyword evidence="3 5" id="KW-0175">Coiled coil</keyword>
<gene>
    <name evidence="8" type="primary">rmuC</name>
    <name evidence="8" type="ORF">DWG24_19970</name>
    <name evidence="9" type="ORF">FGI21_13050</name>
</gene>
<dbReference type="EMBL" id="CP040817">
    <property type="protein sequence ID" value="QYM92719.1"/>
    <property type="molecule type" value="Genomic_DNA"/>
</dbReference>
<organism evidence="8 10">
    <name type="scientific">Dickeya zeae</name>
    <dbReference type="NCBI Taxonomy" id="204042"/>
    <lineage>
        <taxon>Bacteria</taxon>
        <taxon>Pseudomonadati</taxon>
        <taxon>Pseudomonadota</taxon>
        <taxon>Gammaproteobacteria</taxon>
        <taxon>Enterobacterales</taxon>
        <taxon>Pectobacteriaceae</taxon>
        <taxon>Dickeya</taxon>
    </lineage>
</organism>
<dbReference type="InterPro" id="IPR003798">
    <property type="entry name" value="DNA_recombination_RmuC"/>
</dbReference>
<name>A0AAE7D0I4_9GAMM</name>
<evidence type="ECO:0000313" key="11">
    <source>
        <dbReference type="Proteomes" id="UP000824976"/>
    </source>
</evidence>
<evidence type="ECO:0000313" key="8">
    <source>
        <dbReference type="EMBL" id="QIZ52852.1"/>
    </source>
</evidence>
<dbReference type="GO" id="GO:0006310">
    <property type="term" value="P:DNA recombination"/>
    <property type="evidence" value="ECO:0007669"/>
    <property type="project" value="UniProtKB-KW"/>
</dbReference>
<dbReference type="AlphaFoldDB" id="A0AAE7D0I4"/>